<accession>A0ACB9ZM54</accession>
<protein>
    <submittedName>
        <fullName evidence="1">Uncharacterized protein</fullName>
    </submittedName>
</protein>
<sequence length="179" mass="20555">MYSSKSISLITVIRIMLKSSSMRREVTIYPLSMRSDVSSNVALISMLHKKLVQKALRSLLARFRPKVAAIEEANDVTKLSFDDLLGFLRTYEKNLDTLGSFFHRTGRTSEPQERFKTDNKDRRGPNMFKSKGSTMKQKFDTECERYGHIKVECANTLKKNRSMNTILGDDDIKSDTEDD</sequence>
<evidence type="ECO:0000313" key="2">
    <source>
        <dbReference type="Proteomes" id="UP001060085"/>
    </source>
</evidence>
<organism evidence="1 2">
    <name type="scientific">Catharanthus roseus</name>
    <name type="common">Madagascar periwinkle</name>
    <name type="synonym">Vinca rosea</name>
    <dbReference type="NCBI Taxonomy" id="4058"/>
    <lineage>
        <taxon>Eukaryota</taxon>
        <taxon>Viridiplantae</taxon>
        <taxon>Streptophyta</taxon>
        <taxon>Embryophyta</taxon>
        <taxon>Tracheophyta</taxon>
        <taxon>Spermatophyta</taxon>
        <taxon>Magnoliopsida</taxon>
        <taxon>eudicotyledons</taxon>
        <taxon>Gunneridae</taxon>
        <taxon>Pentapetalae</taxon>
        <taxon>asterids</taxon>
        <taxon>lamiids</taxon>
        <taxon>Gentianales</taxon>
        <taxon>Apocynaceae</taxon>
        <taxon>Rauvolfioideae</taxon>
        <taxon>Vinceae</taxon>
        <taxon>Catharanthinae</taxon>
        <taxon>Catharanthus</taxon>
    </lineage>
</organism>
<dbReference type="EMBL" id="CM044708">
    <property type="protein sequence ID" value="KAI5648346.1"/>
    <property type="molecule type" value="Genomic_DNA"/>
</dbReference>
<reference evidence="2" key="1">
    <citation type="journal article" date="2023" name="Nat. Plants">
        <title>Single-cell RNA sequencing provides a high-resolution roadmap for understanding the multicellular compartmentation of specialized metabolism.</title>
        <authorList>
            <person name="Sun S."/>
            <person name="Shen X."/>
            <person name="Li Y."/>
            <person name="Li Y."/>
            <person name="Wang S."/>
            <person name="Li R."/>
            <person name="Zhang H."/>
            <person name="Shen G."/>
            <person name="Guo B."/>
            <person name="Wei J."/>
            <person name="Xu J."/>
            <person name="St-Pierre B."/>
            <person name="Chen S."/>
            <person name="Sun C."/>
        </authorList>
    </citation>
    <scope>NUCLEOTIDE SEQUENCE [LARGE SCALE GENOMIC DNA]</scope>
</reference>
<dbReference type="Proteomes" id="UP001060085">
    <property type="component" value="Linkage Group LG08"/>
</dbReference>
<name>A0ACB9ZM54_CATRO</name>
<comment type="caution">
    <text evidence="1">The sequence shown here is derived from an EMBL/GenBank/DDBJ whole genome shotgun (WGS) entry which is preliminary data.</text>
</comment>
<evidence type="ECO:0000313" key="1">
    <source>
        <dbReference type="EMBL" id="KAI5648346.1"/>
    </source>
</evidence>
<gene>
    <name evidence="1" type="ORF">M9H77_34351</name>
</gene>
<proteinExistence type="predicted"/>
<keyword evidence="2" id="KW-1185">Reference proteome</keyword>